<dbReference type="GeneID" id="77945335"/>
<organism evidence="1 2">
    <name type="scientific">Synechococcus phage S-N03</name>
    <dbReference type="NCBI Taxonomy" id="2718943"/>
    <lineage>
        <taxon>Viruses</taxon>
        <taxon>Duplodnaviria</taxon>
        <taxon>Heunggongvirae</taxon>
        <taxon>Uroviricota</taxon>
        <taxon>Caudoviricetes</taxon>
        <taxon>Pantevenvirales</taxon>
        <taxon>Kyanoviridae</taxon>
        <taxon>Huanghaivirus</taxon>
        <taxon>Huanghaivirus snothree</taxon>
    </lineage>
</organism>
<reference evidence="1 2" key="1">
    <citation type="submission" date="2020-03" db="EMBL/GenBank/DDBJ databases">
        <title>The Isolation and Genome Sequence of a Novel Cyanophage S-N03 from the Huanghai Sea, China.</title>
        <authorList>
            <person name="Jiang T."/>
        </authorList>
    </citation>
    <scope>NUCLEOTIDE SEQUENCE [LARGE SCALE GENOMIC DNA]</scope>
</reference>
<dbReference type="Proteomes" id="UP000502617">
    <property type="component" value="Segment"/>
</dbReference>
<sequence length="89" mass="10054">MPESNEVKKAMEANFLTKEKFAEDIEYLVRDSGMNYIDAIVDYCAARSIEIETVGKLMSKPLKEKVKHDADVLNYLKGSANESKARLPI</sequence>
<evidence type="ECO:0000313" key="1">
    <source>
        <dbReference type="EMBL" id="QIN96801.1"/>
    </source>
</evidence>
<accession>A0A6G8R5Z7</accession>
<dbReference type="InterPro" id="IPR042071">
    <property type="entry name" value="Trans_coact_sf"/>
</dbReference>
<protein>
    <submittedName>
        <fullName evidence="1">Late promoter transcriptional accessory protein</fullName>
    </submittedName>
</protein>
<dbReference type="InterPro" id="IPR031836">
    <property type="entry name" value="Trans_coact"/>
</dbReference>
<proteinExistence type="predicted"/>
<dbReference type="Gene3D" id="1.10.10.2850">
    <property type="entry name" value="Phage late-transcription coactivator-like"/>
    <property type="match status" value="1"/>
</dbReference>
<dbReference type="EMBL" id="MT162466">
    <property type="protein sequence ID" value="QIN96801.1"/>
    <property type="molecule type" value="Genomic_DNA"/>
</dbReference>
<dbReference type="RefSeq" id="YP_010669181.1">
    <property type="nucleotide sequence ID" value="NC_070959.1"/>
</dbReference>
<name>A0A6G8R5Z7_9CAUD</name>
<evidence type="ECO:0000313" key="2">
    <source>
        <dbReference type="Proteomes" id="UP000502617"/>
    </source>
</evidence>
<dbReference type="Pfam" id="PF16805">
    <property type="entry name" value="Trans_coact"/>
    <property type="match status" value="1"/>
</dbReference>
<keyword evidence="2" id="KW-1185">Reference proteome</keyword>
<dbReference type="KEGG" id="vg:77945335"/>